<keyword evidence="1" id="KW-0175">Coiled coil</keyword>
<keyword evidence="3" id="KW-1185">Reference proteome</keyword>
<evidence type="ECO:0000313" key="3">
    <source>
        <dbReference type="Proteomes" id="UP000269265"/>
    </source>
</evidence>
<reference evidence="2 3" key="1">
    <citation type="submission" date="2018-12" db="EMBL/GenBank/DDBJ databases">
        <title>The whole draft genome of Aquabacterium sp. SJQ9.</title>
        <authorList>
            <person name="Sun L."/>
            <person name="Gao X."/>
            <person name="Chen W."/>
            <person name="Huang K."/>
        </authorList>
    </citation>
    <scope>NUCLEOTIDE SEQUENCE [LARGE SCALE GENOMIC DNA]</scope>
    <source>
        <strain evidence="2 3">SJQ9</strain>
    </source>
</reference>
<dbReference type="AlphaFoldDB" id="A0A426V878"/>
<feature type="coiled-coil region" evidence="1">
    <location>
        <begin position="321"/>
        <end position="348"/>
    </location>
</feature>
<name>A0A426V878_9BURK</name>
<evidence type="ECO:0000256" key="1">
    <source>
        <dbReference type="SAM" id="Coils"/>
    </source>
</evidence>
<evidence type="ECO:0000313" key="2">
    <source>
        <dbReference type="EMBL" id="RRS02980.1"/>
    </source>
</evidence>
<protein>
    <submittedName>
        <fullName evidence="2">Uncharacterized protein</fullName>
    </submittedName>
</protein>
<dbReference type="RefSeq" id="WP_125244616.1">
    <property type="nucleotide sequence ID" value="NZ_RSED01000016.1"/>
</dbReference>
<comment type="caution">
    <text evidence="2">The sequence shown here is derived from an EMBL/GenBank/DDBJ whole genome shotgun (WGS) entry which is preliminary data.</text>
</comment>
<accession>A0A426V878</accession>
<proteinExistence type="predicted"/>
<dbReference type="EMBL" id="RSED01000016">
    <property type="protein sequence ID" value="RRS02980.1"/>
    <property type="molecule type" value="Genomic_DNA"/>
</dbReference>
<organism evidence="2 3">
    <name type="scientific">Aquabacterium soli</name>
    <dbReference type="NCBI Taxonomy" id="2493092"/>
    <lineage>
        <taxon>Bacteria</taxon>
        <taxon>Pseudomonadati</taxon>
        <taxon>Pseudomonadota</taxon>
        <taxon>Betaproteobacteria</taxon>
        <taxon>Burkholderiales</taxon>
        <taxon>Aquabacterium</taxon>
    </lineage>
</organism>
<gene>
    <name evidence="2" type="ORF">EIP75_17710</name>
</gene>
<dbReference type="OrthoDB" id="5182296at2"/>
<dbReference type="Proteomes" id="UP000269265">
    <property type="component" value="Unassembled WGS sequence"/>
</dbReference>
<sequence length="1197" mass="127822">MGNQNDITAGSVELDTQDGVAFIEQASPLTRLHYFDGKFLKADALAQEQAYHRTQVRLSNLAGGWGVVHGLGIGLTGDQLTVGGGLAITPAGHFVLAVGDVQARIADLLKVATASVTPGGNAEFGECAGKPAGGVQETAALGLYEITVGPIEGLCGNEPVYGALCESACVSDSRHPWWREGLVLRLRPITLKLPVSTSVPFSTVHLRNRMASAYFAVEPGSTPPALSASGLASGVWCQPASLYGRDEVVLGLLARDGGVNRVIDAWSGRRERMEAQARGHWQGRMAMRPWNVYLAQILQFQCQLSGVFSDSDVVVTVPDDCDQIRAVLDETRKEIEALQKTYADSTKKLVEALAGGKPSKEEAQQLADQVQGSYADLFELSEKLSGVEAGQGALPANRLLLNSGFVQLPPAGYLPVQPGKTPLAEQLSRLFGEGVRLFLRAARADVLPHLLEEAQHMERISLTKGLDLPSALEEVEIFVPDGQAVSVAEQHPGTWWSVDMSTQAITLLSDLVSAGEETEQEAEAQDAATRLKAQAAEAKLAKAGKASAPAQPAGLRINTSQKAGDAAQLQLADDGKLPLQGLARTEGGREDDSVGLALAVSLDPDAAYDPYGQTTYTQSLRRSLARYKQVQDTEGGENDEEGRNLALSLYLAADIATDPFDLAVGDETTLKAELRELIRFGDFGIVADVRLSGTLSVLSRQPKGQGRTVLIVEVDLVTSVKVIRQNGQTQTRNTRLVQRLGLVRQGDGATGVLLIDDEQFDEKSPPLHIDWDDTPRLATVTMSRAAPQSALGHMLRAMSTGHADIYVGDQQTDEGDVAGTITLARLQGLNQAPQPGSAIGAQALNTLVSLSEATSDSAFLARARKRLFPSLESSGQQDITAVLDWVLFRRRRPTFCDPVCVAPPKADVEAFQVWHIKVATRKELQALRSALDQDDADALAQFKLQPVGVLRYLNDSTQPEETAAKVNAMWQQASPGSQVVLGRAWETTPTAGQGWQNHFRLRAMLEQIASLTTPPPQGDGSVTTLAKAPAPLAGQSLDGGFIVVTTGAKEDTVTNRHRVLLVGNGLWSDVEPSFEKGDPAGAFKELSELIKSEGEVVIDLTLEVKNNTLTKAQQDKLAEADKAWILQNGGGETPYSQTAYGLQSQSVGAGEKPAQQTDAVADTLGASVAAAYTVPITDLGDGADVMTVIVYEPIYPQ</sequence>